<evidence type="ECO:0000256" key="6">
    <source>
        <dbReference type="ARBA" id="ARBA00023033"/>
    </source>
</evidence>
<evidence type="ECO:0000313" key="11">
    <source>
        <dbReference type="Proteomes" id="UP001152607"/>
    </source>
</evidence>
<evidence type="ECO:0000313" key="10">
    <source>
        <dbReference type="EMBL" id="CAI6339179.1"/>
    </source>
</evidence>
<keyword evidence="9" id="KW-0472">Membrane</keyword>
<evidence type="ECO:0008006" key="12">
    <source>
        <dbReference type="Google" id="ProtNLM"/>
    </source>
</evidence>
<dbReference type="PRINTS" id="PR00463">
    <property type="entry name" value="EP450I"/>
</dbReference>
<keyword evidence="7 8" id="KW-0349">Heme</keyword>
<dbReference type="GO" id="GO:0004497">
    <property type="term" value="F:monooxygenase activity"/>
    <property type="evidence" value="ECO:0007669"/>
    <property type="project" value="UniProtKB-KW"/>
</dbReference>
<dbReference type="CDD" id="cd11063">
    <property type="entry name" value="CYP52"/>
    <property type="match status" value="1"/>
</dbReference>
<feature type="binding site" description="axial binding residue" evidence="7">
    <location>
        <position position="502"/>
    </location>
    <ligand>
        <name>heme</name>
        <dbReference type="ChEBI" id="CHEBI:30413"/>
    </ligand>
    <ligandPart>
        <name>Fe</name>
        <dbReference type="ChEBI" id="CHEBI:18248"/>
    </ligandPart>
</feature>
<dbReference type="GO" id="GO:0016705">
    <property type="term" value="F:oxidoreductase activity, acting on paired donors, with incorporation or reduction of molecular oxygen"/>
    <property type="evidence" value="ECO:0007669"/>
    <property type="project" value="InterPro"/>
</dbReference>
<dbReference type="InterPro" id="IPR036396">
    <property type="entry name" value="Cyt_P450_sf"/>
</dbReference>
<evidence type="ECO:0000256" key="4">
    <source>
        <dbReference type="ARBA" id="ARBA00023002"/>
    </source>
</evidence>
<keyword evidence="5 7" id="KW-0408">Iron</keyword>
<dbReference type="Proteomes" id="UP001152607">
    <property type="component" value="Unassembled WGS sequence"/>
</dbReference>
<keyword evidence="3 7" id="KW-0479">Metal-binding</keyword>
<accession>A0A9W4UPP3</accession>
<protein>
    <recommendedName>
        <fullName evidence="12">Cytochrome P450 alkane hydroxylase</fullName>
    </recommendedName>
</protein>
<gene>
    <name evidence="10" type="ORF">PDIGIT_LOCUS12326</name>
</gene>
<dbReference type="AlphaFoldDB" id="A0A9W4UPP3"/>
<organism evidence="10 11">
    <name type="scientific">Periconia digitata</name>
    <dbReference type="NCBI Taxonomy" id="1303443"/>
    <lineage>
        <taxon>Eukaryota</taxon>
        <taxon>Fungi</taxon>
        <taxon>Dikarya</taxon>
        <taxon>Ascomycota</taxon>
        <taxon>Pezizomycotina</taxon>
        <taxon>Dothideomycetes</taxon>
        <taxon>Pleosporomycetidae</taxon>
        <taxon>Pleosporales</taxon>
        <taxon>Massarineae</taxon>
        <taxon>Periconiaceae</taxon>
        <taxon>Periconia</taxon>
    </lineage>
</organism>
<comment type="cofactor">
    <cofactor evidence="1 7">
        <name>heme</name>
        <dbReference type="ChEBI" id="CHEBI:30413"/>
    </cofactor>
</comment>
<dbReference type="Pfam" id="PF00067">
    <property type="entry name" value="p450"/>
    <property type="match status" value="1"/>
</dbReference>
<evidence type="ECO:0000256" key="9">
    <source>
        <dbReference type="SAM" id="Phobius"/>
    </source>
</evidence>
<evidence type="ECO:0000256" key="8">
    <source>
        <dbReference type="RuleBase" id="RU000461"/>
    </source>
</evidence>
<dbReference type="OrthoDB" id="1470350at2759"/>
<keyword evidence="11" id="KW-1185">Reference proteome</keyword>
<dbReference type="GO" id="GO:0005506">
    <property type="term" value="F:iron ion binding"/>
    <property type="evidence" value="ECO:0007669"/>
    <property type="project" value="InterPro"/>
</dbReference>
<feature type="transmembrane region" description="Helical" evidence="9">
    <location>
        <begin position="45"/>
        <end position="64"/>
    </location>
</feature>
<reference evidence="10" key="1">
    <citation type="submission" date="2023-01" db="EMBL/GenBank/DDBJ databases">
        <authorList>
            <person name="Van Ghelder C."/>
            <person name="Rancurel C."/>
        </authorList>
    </citation>
    <scope>NUCLEOTIDE SEQUENCE</scope>
    <source>
        <strain evidence="10">CNCM I-4278</strain>
    </source>
</reference>
<dbReference type="PRINTS" id="PR00385">
    <property type="entry name" value="P450"/>
</dbReference>
<keyword evidence="9" id="KW-1133">Transmembrane helix</keyword>
<dbReference type="PANTHER" id="PTHR24287">
    <property type="entry name" value="P450, PUTATIVE (EUROFUNG)-RELATED"/>
    <property type="match status" value="1"/>
</dbReference>
<evidence type="ECO:0000256" key="7">
    <source>
        <dbReference type="PIRSR" id="PIRSR602401-1"/>
    </source>
</evidence>
<sequence length="559" mass="63554">MHYHQGVCRPGAHPYHLCDVPTDAEINGRIPSSTYVATIPAIHRMATYNIVLSFLSVVFAYIGFTQYRNHKRKEEENKAVAERHGCLPATRLQNQRPWGIDRLEQIFRADAESRLMELFLFHFRQTGSTLEQKFLGTKAYGTIEPANLEAIFSSNFKDFGIGPRRAITFPMFGDGIFTQEGPAWKHSRDLLRPQLQHKQYEDLEVFEEAVDDLIDLLKKETEGGGVIDLQPLFFRLTLDITTAFLFGESVRSLVTPEAAGERTFANAFNTAQQWVTKRFRLLDLYWLVNGKEFRQACDDVQTFADSLIDRNLSPKRARSEKKGKYVFLDTIAQNYSDRSALRGQIINLLAAGRDTTACLLSWTFFLLIRHPSVLQKLRDEIDSVCGTTPGLTRSVLRKMPYLQNVLNETLRLYPSLPVNTRTAIRTTVLPVGGGPDGTSPVLVPKGSALAFSVYSMHRRPDLYGMDAELFRPERWEEEMPMQKDHTKHKWGFLPFHGGPRICLGMDFALTEAGYTVVRILQEFQSIRLPEGEPVELVGVEKQQMTLVISIKDGCMVKLQ</sequence>
<dbReference type="EMBL" id="CAOQHR010000009">
    <property type="protein sequence ID" value="CAI6339179.1"/>
    <property type="molecule type" value="Genomic_DNA"/>
</dbReference>
<name>A0A9W4UPP3_9PLEO</name>
<proteinExistence type="inferred from homology"/>
<dbReference type="InterPro" id="IPR001128">
    <property type="entry name" value="Cyt_P450"/>
</dbReference>
<dbReference type="InterPro" id="IPR047146">
    <property type="entry name" value="Cyt_P450_E_CYP52_fungi"/>
</dbReference>
<evidence type="ECO:0000256" key="2">
    <source>
        <dbReference type="ARBA" id="ARBA00010617"/>
    </source>
</evidence>
<evidence type="ECO:0000256" key="1">
    <source>
        <dbReference type="ARBA" id="ARBA00001971"/>
    </source>
</evidence>
<dbReference type="InterPro" id="IPR002401">
    <property type="entry name" value="Cyt_P450_E_grp-I"/>
</dbReference>
<keyword evidence="4 8" id="KW-0560">Oxidoreductase</keyword>
<keyword evidence="9" id="KW-0812">Transmembrane</keyword>
<comment type="similarity">
    <text evidence="2 8">Belongs to the cytochrome P450 family.</text>
</comment>
<evidence type="ECO:0000256" key="3">
    <source>
        <dbReference type="ARBA" id="ARBA00022723"/>
    </source>
</evidence>
<dbReference type="PROSITE" id="PS00086">
    <property type="entry name" value="CYTOCHROME_P450"/>
    <property type="match status" value="1"/>
</dbReference>
<dbReference type="Gene3D" id="1.10.630.10">
    <property type="entry name" value="Cytochrome P450"/>
    <property type="match status" value="1"/>
</dbReference>
<evidence type="ECO:0000256" key="5">
    <source>
        <dbReference type="ARBA" id="ARBA00023004"/>
    </source>
</evidence>
<dbReference type="GO" id="GO:0020037">
    <property type="term" value="F:heme binding"/>
    <property type="evidence" value="ECO:0007669"/>
    <property type="project" value="InterPro"/>
</dbReference>
<keyword evidence="6 8" id="KW-0503">Monooxygenase</keyword>
<dbReference type="SUPFAM" id="SSF48264">
    <property type="entry name" value="Cytochrome P450"/>
    <property type="match status" value="1"/>
</dbReference>
<dbReference type="InterPro" id="IPR017972">
    <property type="entry name" value="Cyt_P450_CS"/>
</dbReference>
<comment type="caution">
    <text evidence="10">The sequence shown here is derived from an EMBL/GenBank/DDBJ whole genome shotgun (WGS) entry which is preliminary data.</text>
</comment>
<dbReference type="PANTHER" id="PTHR24287:SF18">
    <property type="entry name" value="CYTOCHROME P450 MONOOXYGENASE APDE-RELATED"/>
    <property type="match status" value="1"/>
</dbReference>